<proteinExistence type="predicted"/>
<organism evidence="1 2">
    <name type="scientific">Triparma retinervis</name>
    <dbReference type="NCBI Taxonomy" id="2557542"/>
    <lineage>
        <taxon>Eukaryota</taxon>
        <taxon>Sar</taxon>
        <taxon>Stramenopiles</taxon>
        <taxon>Ochrophyta</taxon>
        <taxon>Bolidophyceae</taxon>
        <taxon>Parmales</taxon>
        <taxon>Triparmaceae</taxon>
        <taxon>Triparma</taxon>
    </lineage>
</organism>
<dbReference type="EMBL" id="BRXZ01002252">
    <property type="protein sequence ID" value="GMH58113.1"/>
    <property type="molecule type" value="Genomic_DNA"/>
</dbReference>
<evidence type="ECO:0000313" key="1">
    <source>
        <dbReference type="EMBL" id="GMH58113.1"/>
    </source>
</evidence>
<gene>
    <name evidence="1" type="ORF">TrRE_jg7732</name>
</gene>
<reference evidence="1" key="1">
    <citation type="submission" date="2022-07" db="EMBL/GenBank/DDBJ databases">
        <title>Genome analysis of Parmales, a sister group of diatoms, reveals the evolutionary specialization of diatoms from phago-mixotrophs to photoautotrophs.</title>
        <authorList>
            <person name="Ban H."/>
            <person name="Sato S."/>
            <person name="Yoshikawa S."/>
            <person name="Kazumasa Y."/>
            <person name="Nakamura Y."/>
            <person name="Ichinomiya M."/>
            <person name="Saitoh K."/>
            <person name="Sato N."/>
            <person name="Blanc-Mathieu R."/>
            <person name="Endo H."/>
            <person name="Kuwata A."/>
            <person name="Ogata H."/>
        </authorList>
    </citation>
    <scope>NUCLEOTIDE SEQUENCE</scope>
</reference>
<name>A0A9W7DX55_9STRA</name>
<sequence length="186" mass="20567">MLLSDVGFNVEFVKPFDLGVVRAEHPSETTEQIKVLSHRNTVVDILKKSTSSGWTYIFEDDISPHAGVTLSTILALEVSSDLGFYLGVCVPHEVDAVIPPPACTGDRCCGRCAHAVALSREGRDEFLRYFDEVTHENYFDVIFEAFCANKGGGFKVYGWEMGYGNVEGHRGGFYQDRQQFETGIGG</sequence>
<comment type="caution">
    <text evidence="1">The sequence shown here is derived from an EMBL/GenBank/DDBJ whole genome shotgun (WGS) entry which is preliminary data.</text>
</comment>
<accession>A0A9W7DX55</accession>
<keyword evidence="2" id="KW-1185">Reference proteome</keyword>
<dbReference type="AlphaFoldDB" id="A0A9W7DX55"/>
<dbReference type="Proteomes" id="UP001165082">
    <property type="component" value="Unassembled WGS sequence"/>
</dbReference>
<evidence type="ECO:0000313" key="2">
    <source>
        <dbReference type="Proteomes" id="UP001165082"/>
    </source>
</evidence>
<protein>
    <submittedName>
        <fullName evidence="1">Uncharacterized protein</fullName>
    </submittedName>
</protein>